<evidence type="ECO:0000256" key="3">
    <source>
        <dbReference type="ARBA" id="ARBA00013109"/>
    </source>
</evidence>
<evidence type="ECO:0000259" key="10">
    <source>
        <dbReference type="Pfam" id="PF02602"/>
    </source>
</evidence>
<organism evidence="11 12">
    <name type="scientific">Saccharospirillum salsuginis</name>
    <dbReference type="NCBI Taxonomy" id="418750"/>
    <lineage>
        <taxon>Bacteria</taxon>
        <taxon>Pseudomonadati</taxon>
        <taxon>Pseudomonadota</taxon>
        <taxon>Gammaproteobacteria</taxon>
        <taxon>Oceanospirillales</taxon>
        <taxon>Saccharospirillaceae</taxon>
        <taxon>Saccharospirillum</taxon>
    </lineage>
</organism>
<accession>A0A918K0H9</accession>
<evidence type="ECO:0000256" key="5">
    <source>
        <dbReference type="ARBA" id="ARBA00023244"/>
    </source>
</evidence>
<dbReference type="GO" id="GO:0006780">
    <property type="term" value="P:uroporphyrinogen III biosynthetic process"/>
    <property type="evidence" value="ECO:0007669"/>
    <property type="project" value="UniProtKB-UniRule"/>
</dbReference>
<dbReference type="PANTHER" id="PTHR38042">
    <property type="entry name" value="UROPORPHYRINOGEN-III SYNTHASE, CHLOROPLASTIC"/>
    <property type="match status" value="1"/>
</dbReference>
<protein>
    <recommendedName>
        <fullName evidence="7 9">Uroporphyrinogen-III synthase</fullName>
        <ecNumber evidence="3 9">4.2.1.75</ecNumber>
    </recommendedName>
</protein>
<evidence type="ECO:0000256" key="6">
    <source>
        <dbReference type="ARBA" id="ARBA00037589"/>
    </source>
</evidence>
<reference evidence="11" key="2">
    <citation type="submission" date="2020-09" db="EMBL/GenBank/DDBJ databases">
        <authorList>
            <person name="Sun Q."/>
            <person name="Kim S."/>
        </authorList>
    </citation>
    <scope>NUCLEOTIDE SEQUENCE</scope>
    <source>
        <strain evidence="11">KCTC 22169</strain>
    </source>
</reference>
<dbReference type="CDD" id="cd06578">
    <property type="entry name" value="HemD"/>
    <property type="match status" value="1"/>
</dbReference>
<comment type="caution">
    <text evidence="11">The sequence shown here is derived from an EMBL/GenBank/DDBJ whole genome shotgun (WGS) entry which is preliminary data.</text>
</comment>
<dbReference type="RefSeq" id="WP_189606978.1">
    <property type="nucleotide sequence ID" value="NZ_BMXR01000001.1"/>
</dbReference>
<evidence type="ECO:0000256" key="1">
    <source>
        <dbReference type="ARBA" id="ARBA00004772"/>
    </source>
</evidence>
<dbReference type="GO" id="GO:0006782">
    <property type="term" value="P:protoporphyrinogen IX biosynthetic process"/>
    <property type="evidence" value="ECO:0007669"/>
    <property type="project" value="UniProtKB-UniRule"/>
</dbReference>
<keyword evidence="4 9" id="KW-0456">Lyase</keyword>
<dbReference type="InterPro" id="IPR036108">
    <property type="entry name" value="4pyrrol_syn_uPrphyn_synt_sf"/>
</dbReference>
<dbReference type="Proteomes" id="UP000626148">
    <property type="component" value="Unassembled WGS sequence"/>
</dbReference>
<sequence length="261" mass="28493">MVYPSVQVLYTRSSASLNSVRSVLPPPHFHVKALPTISIEHILYRSDLEDIFRNIAKYDVLVVTSVETVKVIAHYLYTQSIKSAATLGMTVVAVGTTTADALKSIDIGVDVVPDTFNASGIVQLMGLPDSDKLQVLFPRGNKASNKIIEGLSNKGYKVTSPVVYKNTFAHHSENTIHKVLESTDCIALTSPSSLHGLLKNLERHNAMHYLSEMTIAAIGDVTKAACMKAGFQVDILPKKYTAMDMALAIRGFFTDRRIEGG</sequence>
<evidence type="ECO:0000256" key="7">
    <source>
        <dbReference type="ARBA" id="ARBA00040167"/>
    </source>
</evidence>
<comment type="catalytic activity">
    <reaction evidence="8 9">
        <text>hydroxymethylbilane = uroporphyrinogen III + H2O</text>
        <dbReference type="Rhea" id="RHEA:18965"/>
        <dbReference type="ChEBI" id="CHEBI:15377"/>
        <dbReference type="ChEBI" id="CHEBI:57308"/>
        <dbReference type="ChEBI" id="CHEBI:57845"/>
        <dbReference type="EC" id="4.2.1.75"/>
    </reaction>
</comment>
<keyword evidence="5 9" id="KW-0627">Porphyrin biosynthesis</keyword>
<proteinExistence type="inferred from homology"/>
<dbReference type="Pfam" id="PF02602">
    <property type="entry name" value="HEM4"/>
    <property type="match status" value="1"/>
</dbReference>
<dbReference type="AlphaFoldDB" id="A0A918K0H9"/>
<comment type="function">
    <text evidence="6 9">Catalyzes cyclization of the linear tetrapyrrole, hydroxymethylbilane, to the macrocyclic uroporphyrinogen III.</text>
</comment>
<evidence type="ECO:0000313" key="11">
    <source>
        <dbReference type="EMBL" id="GGX41828.1"/>
    </source>
</evidence>
<dbReference type="GO" id="GO:0004852">
    <property type="term" value="F:uroporphyrinogen-III synthase activity"/>
    <property type="evidence" value="ECO:0007669"/>
    <property type="project" value="UniProtKB-UniRule"/>
</dbReference>
<feature type="domain" description="Tetrapyrrole biosynthesis uroporphyrinogen III synthase" evidence="10">
    <location>
        <begin position="32"/>
        <end position="245"/>
    </location>
</feature>
<dbReference type="EC" id="4.2.1.75" evidence="3 9"/>
<evidence type="ECO:0000256" key="9">
    <source>
        <dbReference type="RuleBase" id="RU366031"/>
    </source>
</evidence>
<dbReference type="EMBL" id="BMXR01000001">
    <property type="protein sequence ID" value="GGX41828.1"/>
    <property type="molecule type" value="Genomic_DNA"/>
</dbReference>
<dbReference type="SUPFAM" id="SSF69618">
    <property type="entry name" value="HemD-like"/>
    <property type="match status" value="1"/>
</dbReference>
<gene>
    <name evidence="11" type="primary">hemD</name>
    <name evidence="11" type="ORF">GCM10007392_05930</name>
</gene>
<dbReference type="Gene3D" id="3.40.50.10090">
    <property type="match status" value="2"/>
</dbReference>
<keyword evidence="12" id="KW-1185">Reference proteome</keyword>
<comment type="similarity">
    <text evidence="2 9">Belongs to the uroporphyrinogen-III synthase family.</text>
</comment>
<dbReference type="InterPro" id="IPR039793">
    <property type="entry name" value="UROS/Hem4"/>
</dbReference>
<name>A0A918K0H9_9GAMM</name>
<evidence type="ECO:0000256" key="4">
    <source>
        <dbReference type="ARBA" id="ARBA00023239"/>
    </source>
</evidence>
<evidence type="ECO:0000256" key="2">
    <source>
        <dbReference type="ARBA" id="ARBA00008133"/>
    </source>
</evidence>
<comment type="pathway">
    <text evidence="1 9">Porphyrin-containing compound metabolism; protoporphyrin-IX biosynthesis; coproporphyrinogen-III from 5-aminolevulinate: step 3/4.</text>
</comment>
<dbReference type="PANTHER" id="PTHR38042:SF1">
    <property type="entry name" value="UROPORPHYRINOGEN-III SYNTHASE, CHLOROPLASTIC"/>
    <property type="match status" value="1"/>
</dbReference>
<reference evidence="11" key="1">
    <citation type="journal article" date="2014" name="Int. J. Syst. Evol. Microbiol.">
        <title>Complete genome sequence of Corynebacterium casei LMG S-19264T (=DSM 44701T), isolated from a smear-ripened cheese.</title>
        <authorList>
            <consortium name="US DOE Joint Genome Institute (JGI-PGF)"/>
            <person name="Walter F."/>
            <person name="Albersmeier A."/>
            <person name="Kalinowski J."/>
            <person name="Ruckert C."/>
        </authorList>
    </citation>
    <scope>NUCLEOTIDE SEQUENCE</scope>
    <source>
        <strain evidence="11">KCTC 22169</strain>
    </source>
</reference>
<evidence type="ECO:0000313" key="12">
    <source>
        <dbReference type="Proteomes" id="UP000626148"/>
    </source>
</evidence>
<evidence type="ECO:0000256" key="8">
    <source>
        <dbReference type="ARBA" id="ARBA00048617"/>
    </source>
</evidence>
<dbReference type="InterPro" id="IPR003754">
    <property type="entry name" value="4pyrrol_synth_uPrphyn_synth"/>
</dbReference>